<evidence type="ECO:0000256" key="1">
    <source>
        <dbReference type="ARBA" id="ARBA00011046"/>
    </source>
</evidence>
<protein>
    <submittedName>
        <fullName evidence="6">Methicillin resistance regulatory protein mecI</fullName>
    </submittedName>
    <submittedName>
        <fullName evidence="5">Penicillinase repressor</fullName>
    </submittedName>
</protein>
<keyword evidence="2" id="KW-0805">Transcription regulation</keyword>
<evidence type="ECO:0000256" key="4">
    <source>
        <dbReference type="ARBA" id="ARBA00023163"/>
    </source>
</evidence>
<accession>A0A0M6WCY9</accession>
<dbReference type="STRING" id="301302.ERS852420_00228"/>
<keyword evidence="7" id="KW-1185">Reference proteome</keyword>
<name>A0A0M6WCY9_9FIRM</name>
<dbReference type="GO" id="GO:0003677">
    <property type="term" value="F:DNA binding"/>
    <property type="evidence" value="ECO:0007669"/>
    <property type="project" value="UniProtKB-KW"/>
</dbReference>
<organism evidence="5 7">
    <name type="scientific">Roseburia faecis</name>
    <dbReference type="NCBI Taxonomy" id="301302"/>
    <lineage>
        <taxon>Bacteria</taxon>
        <taxon>Bacillati</taxon>
        <taxon>Bacillota</taxon>
        <taxon>Clostridia</taxon>
        <taxon>Lachnospirales</taxon>
        <taxon>Lachnospiraceae</taxon>
        <taxon>Roseburia</taxon>
    </lineage>
</organism>
<evidence type="ECO:0000313" key="5">
    <source>
        <dbReference type="EMBL" id="CRL32518.1"/>
    </source>
</evidence>
<evidence type="ECO:0000313" key="7">
    <source>
        <dbReference type="Proteomes" id="UP000049979"/>
    </source>
</evidence>
<keyword evidence="4" id="KW-0804">Transcription</keyword>
<gene>
    <name evidence="6" type="primary">mecI</name>
    <name evidence="6" type="ORF">ERS852420_00228</name>
    <name evidence="5" type="ORF">M72_20631</name>
</gene>
<evidence type="ECO:0000256" key="2">
    <source>
        <dbReference type="ARBA" id="ARBA00023015"/>
    </source>
</evidence>
<dbReference type="EMBL" id="CVRR01000004">
    <property type="protein sequence ID" value="CRL32518.1"/>
    <property type="molecule type" value="Genomic_DNA"/>
</dbReference>
<reference evidence="5" key="2">
    <citation type="submission" date="2015-05" db="EMBL/GenBank/DDBJ databases">
        <authorList>
            <person name="Wang D.B."/>
            <person name="Wang M."/>
        </authorList>
    </citation>
    <scope>NUCLEOTIDE SEQUENCE [LARGE SCALE GENOMIC DNA]</scope>
    <source>
        <strain evidence="5">M72</strain>
    </source>
</reference>
<dbReference type="OrthoDB" id="9795583at2"/>
<evidence type="ECO:0000313" key="6">
    <source>
        <dbReference type="EMBL" id="CUM71889.1"/>
    </source>
</evidence>
<dbReference type="EMBL" id="CYXV01000001">
    <property type="protein sequence ID" value="CUM71889.1"/>
    <property type="molecule type" value="Genomic_DNA"/>
</dbReference>
<reference evidence="7" key="1">
    <citation type="submission" date="2015-05" db="EMBL/GenBank/DDBJ databases">
        <authorList>
            <consortium name="Pathogen Informatics"/>
        </authorList>
    </citation>
    <scope>NUCLEOTIDE SEQUENCE [LARGE SCALE GENOMIC DNA]</scope>
    <source>
        <strain evidence="6 8">2789STDY5608863</strain>
        <strain evidence="7">M72</strain>
    </source>
</reference>
<dbReference type="PIRSF" id="PIRSF019455">
    <property type="entry name" value="CopR_AtkY"/>
    <property type="match status" value="1"/>
</dbReference>
<comment type="similarity">
    <text evidence="1">Belongs to the BlaI transcriptional regulatory family.</text>
</comment>
<dbReference type="RefSeq" id="WP_055066847.1">
    <property type="nucleotide sequence ID" value="NZ_CP173697.1"/>
</dbReference>
<dbReference type="SUPFAM" id="SSF46785">
    <property type="entry name" value="Winged helix' DNA-binding domain"/>
    <property type="match status" value="1"/>
</dbReference>
<dbReference type="InterPro" id="IPR036388">
    <property type="entry name" value="WH-like_DNA-bd_sf"/>
</dbReference>
<dbReference type="AlphaFoldDB" id="A0A0M6WCY9"/>
<dbReference type="Proteomes" id="UP000095495">
    <property type="component" value="Unassembled WGS sequence"/>
</dbReference>
<dbReference type="Gene3D" id="1.10.10.10">
    <property type="entry name" value="Winged helix-like DNA-binding domain superfamily/Winged helix DNA-binding domain"/>
    <property type="match status" value="1"/>
</dbReference>
<evidence type="ECO:0000256" key="3">
    <source>
        <dbReference type="ARBA" id="ARBA00023125"/>
    </source>
</evidence>
<evidence type="ECO:0000313" key="8">
    <source>
        <dbReference type="Proteomes" id="UP000095495"/>
    </source>
</evidence>
<dbReference type="InterPro" id="IPR036390">
    <property type="entry name" value="WH_DNA-bd_sf"/>
</dbReference>
<keyword evidence="3" id="KW-0238">DNA-binding</keyword>
<dbReference type="GO" id="GO:0045892">
    <property type="term" value="P:negative regulation of DNA-templated transcription"/>
    <property type="evidence" value="ECO:0007669"/>
    <property type="project" value="InterPro"/>
</dbReference>
<dbReference type="Proteomes" id="UP000049979">
    <property type="component" value="Unassembled WGS sequence"/>
</dbReference>
<proteinExistence type="inferred from homology"/>
<sequence length="126" mass="14897">MEEKTMLSQGEWRIMNLLWKKKNRTIMEMVEDFAGVTDWDKHTLIVMLKRMEAKGVVAYETVGRAKHYYPVGKQADFVQQETKSFLDRVYRGSFGEMLTTMVKQEQLSEQDLKQLRQLLEETEEKG</sequence>
<dbReference type="Gene3D" id="1.10.4040.10">
    <property type="entry name" value="Penicillinase repressor domain"/>
    <property type="match status" value="1"/>
</dbReference>
<dbReference type="Pfam" id="PF03965">
    <property type="entry name" value="Penicillinase_R"/>
    <property type="match status" value="1"/>
</dbReference>
<dbReference type="InterPro" id="IPR005650">
    <property type="entry name" value="BlaI_family"/>
</dbReference>